<keyword evidence="2" id="KW-1185">Reference proteome</keyword>
<protein>
    <submittedName>
        <fullName evidence="1">Uncharacterized protein</fullName>
    </submittedName>
</protein>
<proteinExistence type="predicted"/>
<comment type="caution">
    <text evidence="1">The sequence shown here is derived from an EMBL/GenBank/DDBJ whole genome shotgun (WGS) entry which is preliminary data.</text>
</comment>
<dbReference type="Proteomes" id="UP001457282">
    <property type="component" value="Unassembled WGS sequence"/>
</dbReference>
<evidence type="ECO:0000313" key="2">
    <source>
        <dbReference type="Proteomes" id="UP001457282"/>
    </source>
</evidence>
<evidence type="ECO:0000313" key="1">
    <source>
        <dbReference type="EMBL" id="KAK9920777.1"/>
    </source>
</evidence>
<sequence>MEKKGLMVSAIESESIDGRQRIRDVLIYQLSNAAPHHCHSPITERRNRSLHHRKAVARLLELVDCGLGLLDEPIDGLAGPVVSEPVLHVAELNGRVSGEQDAVVSQYFGSADLVVAVLAASGP</sequence>
<dbReference type="EMBL" id="JBEDUW010000006">
    <property type="protein sequence ID" value="KAK9920777.1"/>
    <property type="molecule type" value="Genomic_DNA"/>
</dbReference>
<accession>A0AAW1WBU9</accession>
<dbReference type="AlphaFoldDB" id="A0AAW1WBU9"/>
<organism evidence="1 2">
    <name type="scientific">Rubus argutus</name>
    <name type="common">Southern blackberry</name>
    <dbReference type="NCBI Taxonomy" id="59490"/>
    <lineage>
        <taxon>Eukaryota</taxon>
        <taxon>Viridiplantae</taxon>
        <taxon>Streptophyta</taxon>
        <taxon>Embryophyta</taxon>
        <taxon>Tracheophyta</taxon>
        <taxon>Spermatophyta</taxon>
        <taxon>Magnoliopsida</taxon>
        <taxon>eudicotyledons</taxon>
        <taxon>Gunneridae</taxon>
        <taxon>Pentapetalae</taxon>
        <taxon>rosids</taxon>
        <taxon>fabids</taxon>
        <taxon>Rosales</taxon>
        <taxon>Rosaceae</taxon>
        <taxon>Rosoideae</taxon>
        <taxon>Rosoideae incertae sedis</taxon>
        <taxon>Rubus</taxon>
    </lineage>
</organism>
<reference evidence="1 2" key="1">
    <citation type="journal article" date="2023" name="G3 (Bethesda)">
        <title>A chromosome-length genome assembly and annotation of blackberry (Rubus argutus, cv. 'Hillquist').</title>
        <authorList>
            <person name="Bruna T."/>
            <person name="Aryal R."/>
            <person name="Dudchenko O."/>
            <person name="Sargent D.J."/>
            <person name="Mead D."/>
            <person name="Buti M."/>
            <person name="Cavallini A."/>
            <person name="Hytonen T."/>
            <person name="Andres J."/>
            <person name="Pham M."/>
            <person name="Weisz D."/>
            <person name="Mascagni F."/>
            <person name="Usai G."/>
            <person name="Natali L."/>
            <person name="Bassil N."/>
            <person name="Fernandez G.E."/>
            <person name="Lomsadze A."/>
            <person name="Armour M."/>
            <person name="Olukolu B."/>
            <person name="Poorten T."/>
            <person name="Britton C."/>
            <person name="Davik J."/>
            <person name="Ashrafi H."/>
            <person name="Aiden E.L."/>
            <person name="Borodovsky M."/>
            <person name="Worthington M."/>
        </authorList>
    </citation>
    <scope>NUCLEOTIDE SEQUENCE [LARGE SCALE GENOMIC DNA]</scope>
    <source>
        <strain evidence="1">PI 553951</strain>
    </source>
</reference>
<name>A0AAW1WBU9_RUBAR</name>
<gene>
    <name evidence="1" type="ORF">M0R45_029323</name>
</gene>